<organism evidence="2 3">
    <name type="scientific">Portunus trituberculatus</name>
    <name type="common">Swimming crab</name>
    <name type="synonym">Neptunus trituberculatus</name>
    <dbReference type="NCBI Taxonomy" id="210409"/>
    <lineage>
        <taxon>Eukaryota</taxon>
        <taxon>Metazoa</taxon>
        <taxon>Ecdysozoa</taxon>
        <taxon>Arthropoda</taxon>
        <taxon>Crustacea</taxon>
        <taxon>Multicrustacea</taxon>
        <taxon>Malacostraca</taxon>
        <taxon>Eumalacostraca</taxon>
        <taxon>Eucarida</taxon>
        <taxon>Decapoda</taxon>
        <taxon>Pleocyemata</taxon>
        <taxon>Brachyura</taxon>
        <taxon>Eubrachyura</taxon>
        <taxon>Portunoidea</taxon>
        <taxon>Portunidae</taxon>
        <taxon>Portuninae</taxon>
        <taxon>Portunus</taxon>
    </lineage>
</organism>
<feature type="region of interest" description="Disordered" evidence="1">
    <location>
        <begin position="1"/>
        <end position="70"/>
    </location>
</feature>
<gene>
    <name evidence="2" type="ORF">E2C01_032243</name>
</gene>
<accession>A0A5B7EUV1</accession>
<proteinExistence type="predicted"/>
<dbReference type="EMBL" id="VSRR010004155">
    <property type="protein sequence ID" value="MPC38730.1"/>
    <property type="molecule type" value="Genomic_DNA"/>
</dbReference>
<sequence length="70" mass="7858">MGGAEWCVRSDHIPSFTPRGKPSPAYISLKTPTLRFPPRHHGPFTNTPRRANDNRTMTPTPPSQQLHLTP</sequence>
<feature type="compositionally biased region" description="Polar residues" evidence="1">
    <location>
        <begin position="44"/>
        <end position="70"/>
    </location>
</feature>
<reference evidence="2 3" key="1">
    <citation type="submission" date="2019-05" db="EMBL/GenBank/DDBJ databases">
        <title>Another draft genome of Portunus trituberculatus and its Hox gene families provides insights of decapod evolution.</title>
        <authorList>
            <person name="Jeong J.-H."/>
            <person name="Song I."/>
            <person name="Kim S."/>
            <person name="Choi T."/>
            <person name="Kim D."/>
            <person name="Ryu S."/>
            <person name="Kim W."/>
        </authorList>
    </citation>
    <scope>NUCLEOTIDE SEQUENCE [LARGE SCALE GENOMIC DNA]</scope>
    <source>
        <tissue evidence="2">Muscle</tissue>
    </source>
</reference>
<dbReference type="Proteomes" id="UP000324222">
    <property type="component" value="Unassembled WGS sequence"/>
</dbReference>
<name>A0A5B7EUV1_PORTR</name>
<comment type="caution">
    <text evidence="2">The sequence shown here is derived from an EMBL/GenBank/DDBJ whole genome shotgun (WGS) entry which is preliminary data.</text>
</comment>
<dbReference type="AlphaFoldDB" id="A0A5B7EUV1"/>
<keyword evidence="3" id="KW-1185">Reference proteome</keyword>
<evidence type="ECO:0000313" key="3">
    <source>
        <dbReference type="Proteomes" id="UP000324222"/>
    </source>
</evidence>
<evidence type="ECO:0000313" key="2">
    <source>
        <dbReference type="EMBL" id="MPC38730.1"/>
    </source>
</evidence>
<protein>
    <submittedName>
        <fullName evidence="2">Uncharacterized protein</fullName>
    </submittedName>
</protein>
<evidence type="ECO:0000256" key="1">
    <source>
        <dbReference type="SAM" id="MobiDB-lite"/>
    </source>
</evidence>